<dbReference type="WBParaSite" id="nRc.2.0.1.t15889-RA">
    <property type="protein sequence ID" value="nRc.2.0.1.t15889-RA"/>
    <property type="gene ID" value="nRc.2.0.1.g15889"/>
</dbReference>
<keyword evidence="2" id="KW-1185">Reference proteome</keyword>
<evidence type="ECO:0000313" key="3">
    <source>
        <dbReference type="WBParaSite" id="nRc.2.0.1.t15889-RA"/>
    </source>
</evidence>
<proteinExistence type="predicted"/>
<organism evidence="2 3">
    <name type="scientific">Romanomermis culicivorax</name>
    <name type="common">Nematode worm</name>
    <dbReference type="NCBI Taxonomy" id="13658"/>
    <lineage>
        <taxon>Eukaryota</taxon>
        <taxon>Metazoa</taxon>
        <taxon>Ecdysozoa</taxon>
        <taxon>Nematoda</taxon>
        <taxon>Enoplea</taxon>
        <taxon>Dorylaimia</taxon>
        <taxon>Mermithida</taxon>
        <taxon>Mermithoidea</taxon>
        <taxon>Mermithidae</taxon>
        <taxon>Romanomermis</taxon>
    </lineage>
</organism>
<protein>
    <submittedName>
        <fullName evidence="3">Uncharacterized protein</fullName>
    </submittedName>
</protein>
<dbReference type="Proteomes" id="UP000887565">
    <property type="component" value="Unplaced"/>
</dbReference>
<feature type="region of interest" description="Disordered" evidence="1">
    <location>
        <begin position="1"/>
        <end position="27"/>
    </location>
</feature>
<evidence type="ECO:0000313" key="2">
    <source>
        <dbReference type="Proteomes" id="UP000887565"/>
    </source>
</evidence>
<feature type="compositionally biased region" description="Basic and acidic residues" evidence="1">
    <location>
        <begin position="9"/>
        <end position="27"/>
    </location>
</feature>
<name>A0A915IR58_ROMCU</name>
<dbReference type="AlphaFoldDB" id="A0A915IR58"/>
<accession>A0A915IR58</accession>
<sequence>MPEIQPNAKDLDPRTERQQLERIQQDQEQLKQLERAPKMSNLELGMQLRKLKGTIEALFDIIANTATEDNKREARSHQQELDRHVRPCYGGAERDNHLMAETYAGAGPSNRPEFDKGQRLNFEPKSFRSPARDVRLEGMEQWVEERNQNQLAQQHPTSTGVVYDGRGNLVDQNTLRPDQMACFPYRDYKFDRDNLPSNQ</sequence>
<reference evidence="3" key="1">
    <citation type="submission" date="2022-11" db="UniProtKB">
        <authorList>
            <consortium name="WormBaseParasite"/>
        </authorList>
    </citation>
    <scope>IDENTIFICATION</scope>
</reference>
<evidence type="ECO:0000256" key="1">
    <source>
        <dbReference type="SAM" id="MobiDB-lite"/>
    </source>
</evidence>